<keyword evidence="1" id="KW-0547">Nucleotide-binding</keyword>
<accession>A0A6L9Y6B6</accession>
<dbReference type="Pfam" id="PF13589">
    <property type="entry name" value="HATPase_c_3"/>
    <property type="match status" value="1"/>
</dbReference>
<dbReference type="AlphaFoldDB" id="A0A6L9Y6B6"/>
<evidence type="ECO:0000313" key="2">
    <source>
        <dbReference type="Proteomes" id="UP000477651"/>
    </source>
</evidence>
<organism evidence="1 2">
    <name type="scientific">Pelistega ratti</name>
    <dbReference type="NCBI Taxonomy" id="2652177"/>
    <lineage>
        <taxon>Bacteria</taxon>
        <taxon>Pseudomonadati</taxon>
        <taxon>Pseudomonadota</taxon>
        <taxon>Betaproteobacteria</taxon>
        <taxon>Burkholderiales</taxon>
        <taxon>Alcaligenaceae</taxon>
        <taxon>Pelistega</taxon>
    </lineage>
</organism>
<reference evidence="1 2" key="1">
    <citation type="submission" date="2020-02" db="EMBL/GenBank/DDBJ databases">
        <title>Pelistega sp. NLN82 were isolated from wild rodents of the Hainan Island.</title>
        <authorList>
            <person name="Niu N."/>
            <person name="Zhou J."/>
        </authorList>
    </citation>
    <scope>NUCLEOTIDE SEQUENCE [LARGE SCALE GENOMIC DNA]</scope>
    <source>
        <strain evidence="1 2">NLN82</strain>
    </source>
</reference>
<dbReference type="GO" id="GO:0005524">
    <property type="term" value="F:ATP binding"/>
    <property type="evidence" value="ECO:0007669"/>
    <property type="project" value="UniProtKB-KW"/>
</dbReference>
<dbReference type="EMBL" id="JAAGYR010000008">
    <property type="protein sequence ID" value="NEN75735.1"/>
    <property type="molecule type" value="Genomic_DNA"/>
</dbReference>
<gene>
    <name evidence="1" type="ORF">F9B74_05260</name>
</gene>
<keyword evidence="1" id="KW-0067">ATP-binding</keyword>
<evidence type="ECO:0000313" key="1">
    <source>
        <dbReference type="EMBL" id="NEN75735.1"/>
    </source>
</evidence>
<dbReference type="Proteomes" id="UP000477651">
    <property type="component" value="Unassembled WGS sequence"/>
</dbReference>
<dbReference type="Gene3D" id="3.30.565.10">
    <property type="entry name" value="Histidine kinase-like ATPase, C-terminal domain"/>
    <property type="match status" value="1"/>
</dbReference>
<proteinExistence type="predicted"/>
<keyword evidence="2" id="KW-1185">Reference proteome</keyword>
<dbReference type="RefSeq" id="WP_163764334.1">
    <property type="nucleotide sequence ID" value="NZ_JAAGYR010000008.1"/>
</dbReference>
<sequence length="480" mass="56068">MMYQELSPKASCMINSLRNIGYTLETALADILDNSLTAMASKVQIFFDYFDDDVKVAIVDNGVGMDKPTLLNAMRFGSKNPSDIRDNHDLGRFGLGLKTASFSQCKKLTVISKKENILFGAEWDLDVVQQKDKWNIKILTTEEINQSYMYDEIKDRGTLVIWENCDRLIGDNLSDIRNSIYEKFSNAEKYMSLIFHRFIPRVDILINNRMIKAIDPFGGDNLAKQIHQESFIKCGNNERIKVQAVTLPHHTKCSLSEYENNSLGDYSSHQGFYIYRNNRLVLYGTWFKLIPKRDLYKLSRVSIDLPNSFDNEWELDVKKSTITLPKHIREELKRYIEKYIEGSKRVYRSRGYVKPEEKQFRLWNAREQHGITTFEINTEHILLKELLETLDENQKDKLSQLLELIGSYLPIDQIYSLYSEQPKSIDKGIDQERIKIMLQKMLFNLSSKMSFDDMCKILKPIEPFCDYEGDWSNLYKGIEK</sequence>
<name>A0A6L9Y6B6_9BURK</name>
<comment type="caution">
    <text evidence="1">The sequence shown here is derived from an EMBL/GenBank/DDBJ whole genome shotgun (WGS) entry which is preliminary data.</text>
</comment>
<protein>
    <submittedName>
        <fullName evidence="1">ATP-binding protein</fullName>
    </submittedName>
</protein>
<dbReference type="InterPro" id="IPR036890">
    <property type="entry name" value="HATPase_C_sf"/>
</dbReference>
<dbReference type="SUPFAM" id="SSF55874">
    <property type="entry name" value="ATPase domain of HSP90 chaperone/DNA topoisomerase II/histidine kinase"/>
    <property type="match status" value="1"/>
</dbReference>